<dbReference type="SUPFAM" id="SSF46689">
    <property type="entry name" value="Homeodomain-like"/>
    <property type="match status" value="1"/>
</dbReference>
<dbReference type="SMART" id="SM00717">
    <property type="entry name" value="SANT"/>
    <property type="match status" value="1"/>
</dbReference>
<name>A0A0D7A8V7_9AGAR</name>
<evidence type="ECO:0000256" key="1">
    <source>
        <dbReference type="SAM" id="MobiDB-lite"/>
    </source>
</evidence>
<dbReference type="GO" id="GO:0006357">
    <property type="term" value="P:regulation of transcription by RNA polymerase II"/>
    <property type="evidence" value="ECO:0007669"/>
    <property type="project" value="TreeGrafter"/>
</dbReference>
<evidence type="ECO:0000313" key="4">
    <source>
        <dbReference type="Proteomes" id="UP000054144"/>
    </source>
</evidence>
<dbReference type="InterPro" id="IPR001005">
    <property type="entry name" value="SANT/Myb"/>
</dbReference>
<keyword evidence="4" id="KW-1185">Reference proteome</keyword>
<dbReference type="EMBL" id="KN881942">
    <property type="protein sequence ID" value="KIY47432.1"/>
    <property type="molecule type" value="Genomic_DNA"/>
</dbReference>
<dbReference type="Gene3D" id="1.10.10.60">
    <property type="entry name" value="Homeodomain-like"/>
    <property type="match status" value="1"/>
</dbReference>
<dbReference type="PROSITE" id="PS51293">
    <property type="entry name" value="SANT"/>
    <property type="match status" value="1"/>
</dbReference>
<dbReference type="InterPro" id="IPR051571">
    <property type="entry name" value="N-CoR_corepressor"/>
</dbReference>
<sequence length="369" mass="41611">MTRLLEASDESRERRIDEVLQANLSLTPHAEADRQRTAEDVVHEVMFRPRWDSRMEVFSRIKDCLGSCIEARRALISSKAERLCQEYVVRNEEWHSYCASLDEQARQATAAIELVPPQQPGRTTRRSAAYLGLGNIIYSDLEMEQVIASIGYNEATDPILLAKRNMATIPDMISVTNGAVDYTFDSDNLLVDDPHEHFATHTGIYDWTEEEKAIMLEHYGNTPKQFGLIADHLPYKTAEQCVQYYYLHKKKLVNFRKAVNKRKRRGGRMGKGKANALLTDIRQHDAEVKGGAVTPEPVVISSGRRGRKKTRAATLQDDACTSTATSTPEPELDGSKRKANEISSPRSVSMDTDVCIYKSKVSFQISPLM</sequence>
<dbReference type="Pfam" id="PF00249">
    <property type="entry name" value="Myb_DNA-binding"/>
    <property type="match status" value="1"/>
</dbReference>
<evidence type="ECO:0000259" key="2">
    <source>
        <dbReference type="PROSITE" id="PS51293"/>
    </source>
</evidence>
<feature type="compositionally biased region" description="Polar residues" evidence="1">
    <location>
        <begin position="319"/>
        <end position="328"/>
    </location>
</feature>
<feature type="domain" description="SANT" evidence="2">
    <location>
        <begin position="206"/>
        <end position="253"/>
    </location>
</feature>
<dbReference type="GO" id="GO:0034967">
    <property type="term" value="C:Set3 complex"/>
    <property type="evidence" value="ECO:0007669"/>
    <property type="project" value="TreeGrafter"/>
</dbReference>
<protein>
    <recommendedName>
        <fullName evidence="2">SANT domain-containing protein</fullName>
    </recommendedName>
</protein>
<dbReference type="PANTHER" id="PTHR13992">
    <property type="entry name" value="NUCLEAR RECEPTOR CO-REPRESSOR RELATED NCOR"/>
    <property type="match status" value="1"/>
</dbReference>
<gene>
    <name evidence="3" type="ORF">FISHEDRAFT_45420</name>
</gene>
<dbReference type="AlphaFoldDB" id="A0A0D7A8V7"/>
<accession>A0A0D7A8V7</accession>
<reference evidence="3 4" key="1">
    <citation type="journal article" date="2015" name="Fungal Genet. Biol.">
        <title>Evolution of novel wood decay mechanisms in Agaricales revealed by the genome sequences of Fistulina hepatica and Cylindrobasidium torrendii.</title>
        <authorList>
            <person name="Floudas D."/>
            <person name="Held B.W."/>
            <person name="Riley R."/>
            <person name="Nagy L.G."/>
            <person name="Koehler G."/>
            <person name="Ransdell A.S."/>
            <person name="Younus H."/>
            <person name="Chow J."/>
            <person name="Chiniquy J."/>
            <person name="Lipzen A."/>
            <person name="Tritt A."/>
            <person name="Sun H."/>
            <person name="Haridas S."/>
            <person name="LaButti K."/>
            <person name="Ohm R.A."/>
            <person name="Kues U."/>
            <person name="Blanchette R.A."/>
            <person name="Grigoriev I.V."/>
            <person name="Minto R.E."/>
            <person name="Hibbett D.S."/>
        </authorList>
    </citation>
    <scope>NUCLEOTIDE SEQUENCE [LARGE SCALE GENOMIC DNA]</scope>
    <source>
        <strain evidence="3 4">ATCC 64428</strain>
    </source>
</reference>
<feature type="region of interest" description="Disordered" evidence="1">
    <location>
        <begin position="296"/>
        <end position="345"/>
    </location>
</feature>
<dbReference type="InterPro" id="IPR017884">
    <property type="entry name" value="SANT_dom"/>
</dbReference>
<dbReference type="PANTHER" id="PTHR13992:SF39">
    <property type="entry name" value="SMRTER, ISOFORM G"/>
    <property type="match status" value="1"/>
</dbReference>
<organism evidence="3 4">
    <name type="scientific">Fistulina hepatica ATCC 64428</name>
    <dbReference type="NCBI Taxonomy" id="1128425"/>
    <lineage>
        <taxon>Eukaryota</taxon>
        <taxon>Fungi</taxon>
        <taxon>Dikarya</taxon>
        <taxon>Basidiomycota</taxon>
        <taxon>Agaricomycotina</taxon>
        <taxon>Agaricomycetes</taxon>
        <taxon>Agaricomycetidae</taxon>
        <taxon>Agaricales</taxon>
        <taxon>Fistulinaceae</taxon>
        <taxon>Fistulina</taxon>
    </lineage>
</organism>
<dbReference type="InterPro" id="IPR009057">
    <property type="entry name" value="Homeodomain-like_sf"/>
</dbReference>
<dbReference type="CDD" id="cd00167">
    <property type="entry name" value="SANT"/>
    <property type="match status" value="1"/>
</dbReference>
<dbReference type="OrthoDB" id="10258692at2759"/>
<evidence type="ECO:0000313" key="3">
    <source>
        <dbReference type="EMBL" id="KIY47432.1"/>
    </source>
</evidence>
<proteinExistence type="predicted"/>
<dbReference type="Proteomes" id="UP000054144">
    <property type="component" value="Unassembled WGS sequence"/>
</dbReference>